<dbReference type="PANTHER" id="PTHR37971:SF1">
    <property type="entry name" value="ANTIBACTERIAL FACTOR-RELATED PEPTIDE 1-RELATED"/>
    <property type="match status" value="1"/>
</dbReference>
<keyword evidence="2" id="KW-1185">Reference proteome</keyword>
<dbReference type="InterPro" id="IPR038204">
    <property type="entry name" value="Abf-1/2_sf"/>
</dbReference>
<protein>
    <submittedName>
        <fullName evidence="3">EGF-like domain-containing protein</fullName>
    </submittedName>
</protein>
<accession>A0A914YAA1</accession>
<feature type="region of interest" description="Disordered" evidence="1">
    <location>
        <begin position="1"/>
        <end position="46"/>
    </location>
</feature>
<sequence>MDGLNSDLPSLSTPTPDIGGMTSIPTSNEIGSPSLIPSTPAPMETNASANDEMAKIDPVPYDIMMENKPPSPIVSAEETAPHALSPLTLEATEIPTHLSTCNIMNGSQFDEKLAAGACIASCKFQDCGTGHCEMRGDQPTCVCGRCDKGSGVKCNINVNIGK</sequence>
<proteinExistence type="predicted"/>
<evidence type="ECO:0000313" key="3">
    <source>
        <dbReference type="WBParaSite" id="PSU_v2.g16355.t1"/>
    </source>
</evidence>
<reference evidence="3" key="1">
    <citation type="submission" date="2022-11" db="UniProtKB">
        <authorList>
            <consortium name="WormBaseParasite"/>
        </authorList>
    </citation>
    <scope>IDENTIFICATION</scope>
</reference>
<dbReference type="WBParaSite" id="PSU_v2.g16355.t1">
    <property type="protein sequence ID" value="PSU_v2.g16355.t1"/>
    <property type="gene ID" value="PSU_v2.g16355"/>
</dbReference>
<dbReference type="InterPro" id="IPR031770">
    <property type="entry name" value="Abf-1/2"/>
</dbReference>
<feature type="compositionally biased region" description="Polar residues" evidence="1">
    <location>
        <begin position="23"/>
        <end position="37"/>
    </location>
</feature>
<dbReference type="PANTHER" id="PTHR37971">
    <property type="entry name" value="ANTIBACTERIAL FACTOR-RELATED PEPTIDE 1-RELATED"/>
    <property type="match status" value="1"/>
</dbReference>
<name>A0A914YAA1_9BILA</name>
<dbReference type="AlphaFoldDB" id="A0A914YAA1"/>
<organism evidence="2 3">
    <name type="scientific">Panagrolaimus superbus</name>
    <dbReference type="NCBI Taxonomy" id="310955"/>
    <lineage>
        <taxon>Eukaryota</taxon>
        <taxon>Metazoa</taxon>
        <taxon>Ecdysozoa</taxon>
        <taxon>Nematoda</taxon>
        <taxon>Chromadorea</taxon>
        <taxon>Rhabditida</taxon>
        <taxon>Tylenchina</taxon>
        <taxon>Panagrolaimomorpha</taxon>
        <taxon>Panagrolaimoidea</taxon>
        <taxon>Panagrolaimidae</taxon>
        <taxon>Panagrolaimus</taxon>
    </lineage>
</organism>
<evidence type="ECO:0000256" key="1">
    <source>
        <dbReference type="SAM" id="MobiDB-lite"/>
    </source>
</evidence>
<dbReference type="Proteomes" id="UP000887577">
    <property type="component" value="Unplaced"/>
</dbReference>
<evidence type="ECO:0000313" key="2">
    <source>
        <dbReference type="Proteomes" id="UP000887577"/>
    </source>
</evidence>
<dbReference type="Pfam" id="PF16839">
    <property type="entry name" value="Antimicrobial25"/>
    <property type="match status" value="1"/>
</dbReference>
<dbReference type="GO" id="GO:0098542">
    <property type="term" value="P:defense response to other organism"/>
    <property type="evidence" value="ECO:0007669"/>
    <property type="project" value="InterPro"/>
</dbReference>
<dbReference type="Gene3D" id="3.30.30.110">
    <property type="entry name" value="Antibacterial factor-related peptide"/>
    <property type="match status" value="1"/>
</dbReference>